<evidence type="ECO:0000313" key="19">
    <source>
        <dbReference type="Proteomes" id="UP001237642"/>
    </source>
</evidence>
<dbReference type="InterPro" id="IPR036426">
    <property type="entry name" value="Bulb-type_lectin_dom_sf"/>
</dbReference>
<dbReference type="FunFam" id="2.90.10.10:FF:000005">
    <property type="entry name" value="G-type lectin S-receptor-like serine/threonine-protein kinase"/>
    <property type="match status" value="1"/>
</dbReference>
<evidence type="ECO:0000256" key="6">
    <source>
        <dbReference type="ARBA" id="ARBA00022741"/>
    </source>
</evidence>
<dbReference type="PROSITE" id="PS50927">
    <property type="entry name" value="BULB_LECTIN"/>
    <property type="match status" value="1"/>
</dbReference>
<dbReference type="InterPro" id="IPR008271">
    <property type="entry name" value="Ser/Thr_kinase_AS"/>
</dbReference>
<evidence type="ECO:0000256" key="13">
    <source>
        <dbReference type="PIRNR" id="PIRNR000641"/>
    </source>
</evidence>
<dbReference type="FunFam" id="1.10.510.10:FF:000060">
    <property type="entry name" value="G-type lectin S-receptor-like serine/threonine-protein kinase"/>
    <property type="match status" value="1"/>
</dbReference>
<evidence type="ECO:0000256" key="15">
    <source>
        <dbReference type="SAM" id="SignalP"/>
    </source>
</evidence>
<dbReference type="Proteomes" id="UP001237642">
    <property type="component" value="Unassembled WGS sequence"/>
</dbReference>
<evidence type="ECO:0000256" key="14">
    <source>
        <dbReference type="SAM" id="Phobius"/>
    </source>
</evidence>
<name>A0AAD8MDQ4_9APIA</name>
<reference evidence="18" key="1">
    <citation type="submission" date="2023-02" db="EMBL/GenBank/DDBJ databases">
        <title>Genome of toxic invasive species Heracleum sosnowskyi carries increased number of genes despite the absence of recent whole-genome duplications.</title>
        <authorList>
            <person name="Schelkunov M."/>
            <person name="Shtratnikova V."/>
            <person name="Makarenko M."/>
            <person name="Klepikova A."/>
            <person name="Omelchenko D."/>
            <person name="Novikova G."/>
            <person name="Obukhova E."/>
            <person name="Bogdanov V."/>
            <person name="Penin A."/>
            <person name="Logacheva M."/>
        </authorList>
    </citation>
    <scope>NUCLEOTIDE SEQUENCE</scope>
    <source>
        <strain evidence="18">Hsosn_3</strain>
        <tissue evidence="18">Leaf</tissue>
    </source>
</reference>
<comment type="catalytic activity">
    <reaction evidence="11 13">
        <text>L-threonyl-[protein] + ATP = O-phospho-L-threonyl-[protein] + ADP + H(+)</text>
        <dbReference type="Rhea" id="RHEA:46608"/>
        <dbReference type="Rhea" id="RHEA-COMP:11060"/>
        <dbReference type="Rhea" id="RHEA-COMP:11605"/>
        <dbReference type="ChEBI" id="CHEBI:15378"/>
        <dbReference type="ChEBI" id="CHEBI:30013"/>
        <dbReference type="ChEBI" id="CHEBI:30616"/>
        <dbReference type="ChEBI" id="CHEBI:61977"/>
        <dbReference type="ChEBI" id="CHEBI:456216"/>
        <dbReference type="EC" id="2.7.11.1"/>
    </reaction>
</comment>
<keyword evidence="7 13" id="KW-0418">Kinase</keyword>
<dbReference type="Pfam" id="PF07714">
    <property type="entry name" value="PK_Tyr_Ser-Thr"/>
    <property type="match status" value="1"/>
</dbReference>
<dbReference type="PROSITE" id="PS50011">
    <property type="entry name" value="PROTEIN_KINASE_DOM"/>
    <property type="match status" value="1"/>
</dbReference>
<dbReference type="GO" id="GO:0004674">
    <property type="term" value="F:protein serine/threonine kinase activity"/>
    <property type="evidence" value="ECO:0007669"/>
    <property type="project" value="UniProtKB-KW"/>
</dbReference>
<feature type="chain" id="PRO_5042293347" description="Receptor-like serine/threonine-protein kinase" evidence="15">
    <location>
        <begin position="28"/>
        <end position="710"/>
    </location>
</feature>
<sequence>MATKERKTWLNLVLLYYLSCSFKYSNGMDSLSMKKSLSSNQTLVSKNGTFELGFFSPGNSTNYYVGIWYKNISEKTIVWVANRDQPIAYHSRYNSTLVLSGGNLFLYNMSRIVIWRTSFVNSTSNATDAVLLDSGNFVLRDELSNIVWQSFDYGTDTWLPGQTLWLEKGTRRIQVLTCWKSSDDPAPGIYSLGMDPSSYFELFVWIKMTEPKWRSGSWNGQNYTLAPQFNVKSMKGLRYGSDQHSYYLIYDSSGDSTFTRAVITPSGVMRVLKWSESKKSWLEKLYTVDNNGEAKRFSKTNNRSHVIIPVSIILLLFLLGGCILTIVGRRRKKFNSTGNEQQEQNLLFYDFDKSSSVNSDRITPVDSMTDGANKELEFPKFRFSSISDATNKFSDVNKLGEGGFGPVYKGELLNGQYVAVKRLSQTSGQGLEELRNETILIAKLQHRNLVRLLGCCIEKDEKILVYEYMPNKSLDSILFDPQKKELLNWGRRVQIIEGIAQGLLYLHQYSRVRIIHRDLKASNILLDGEMNPKISDFGMARIFGGNEFQANTTRIMGTYGYMAPEYAMEGRFSVKSDVFAFGVLLLEILSGRKNNSFRLSADYTNLLGYVWNLCERGKVLELIDPTLQVPSSSTPLRYILIGLLCVQESPDERPSMSDVLSMFNNKHMELESPRRPAFAAGRTTLSESSGTATSEIGSVNNLTTSVLEAR</sequence>
<comment type="catalytic activity">
    <reaction evidence="12 13">
        <text>L-seryl-[protein] + ATP = O-phospho-L-seryl-[protein] + ADP + H(+)</text>
        <dbReference type="Rhea" id="RHEA:17989"/>
        <dbReference type="Rhea" id="RHEA-COMP:9863"/>
        <dbReference type="Rhea" id="RHEA-COMP:11604"/>
        <dbReference type="ChEBI" id="CHEBI:15378"/>
        <dbReference type="ChEBI" id="CHEBI:29999"/>
        <dbReference type="ChEBI" id="CHEBI:30616"/>
        <dbReference type="ChEBI" id="CHEBI:83421"/>
        <dbReference type="ChEBI" id="CHEBI:456216"/>
        <dbReference type="EC" id="2.7.11.1"/>
    </reaction>
</comment>
<dbReference type="Gene3D" id="2.90.10.10">
    <property type="entry name" value="Bulb-type lectin domain"/>
    <property type="match status" value="1"/>
</dbReference>
<keyword evidence="3 13" id="KW-0723">Serine/threonine-protein kinase</keyword>
<evidence type="ECO:0000256" key="10">
    <source>
        <dbReference type="ARBA" id="ARBA00023180"/>
    </source>
</evidence>
<dbReference type="EC" id="2.7.11.1" evidence="13"/>
<keyword evidence="14" id="KW-1133">Transmembrane helix</keyword>
<keyword evidence="8 13" id="KW-0067">ATP-binding</keyword>
<keyword evidence="19" id="KW-1185">Reference proteome</keyword>
<dbReference type="SMART" id="SM00220">
    <property type="entry name" value="S_TKc"/>
    <property type="match status" value="1"/>
</dbReference>
<dbReference type="SUPFAM" id="SSF51110">
    <property type="entry name" value="alpha-D-mannose-specific plant lectins"/>
    <property type="match status" value="1"/>
</dbReference>
<organism evidence="18 19">
    <name type="scientific">Heracleum sosnowskyi</name>
    <dbReference type="NCBI Taxonomy" id="360622"/>
    <lineage>
        <taxon>Eukaryota</taxon>
        <taxon>Viridiplantae</taxon>
        <taxon>Streptophyta</taxon>
        <taxon>Embryophyta</taxon>
        <taxon>Tracheophyta</taxon>
        <taxon>Spermatophyta</taxon>
        <taxon>Magnoliopsida</taxon>
        <taxon>eudicotyledons</taxon>
        <taxon>Gunneridae</taxon>
        <taxon>Pentapetalae</taxon>
        <taxon>asterids</taxon>
        <taxon>campanulids</taxon>
        <taxon>Apiales</taxon>
        <taxon>Apiaceae</taxon>
        <taxon>Apioideae</taxon>
        <taxon>apioid superclade</taxon>
        <taxon>Tordylieae</taxon>
        <taxon>Tordyliinae</taxon>
        <taxon>Heracleum</taxon>
    </lineage>
</organism>
<dbReference type="PIRSF" id="PIRSF000641">
    <property type="entry name" value="SRK"/>
    <property type="match status" value="1"/>
</dbReference>
<evidence type="ECO:0000256" key="2">
    <source>
        <dbReference type="ARBA" id="ARBA00022475"/>
    </source>
</evidence>
<evidence type="ECO:0000259" key="16">
    <source>
        <dbReference type="PROSITE" id="PS50011"/>
    </source>
</evidence>
<feature type="domain" description="Protein kinase" evidence="16">
    <location>
        <begin position="393"/>
        <end position="670"/>
    </location>
</feature>
<keyword evidence="5 15" id="KW-0732">Signal</keyword>
<dbReference type="PROSITE" id="PS00108">
    <property type="entry name" value="PROTEIN_KINASE_ST"/>
    <property type="match status" value="1"/>
</dbReference>
<dbReference type="SMART" id="SM00108">
    <property type="entry name" value="B_lectin"/>
    <property type="match status" value="1"/>
</dbReference>
<dbReference type="EMBL" id="JAUIZM010000008">
    <property type="protein sequence ID" value="KAK1368478.1"/>
    <property type="molecule type" value="Genomic_DNA"/>
</dbReference>
<dbReference type="InterPro" id="IPR001245">
    <property type="entry name" value="Ser-Thr/Tyr_kinase_cat_dom"/>
</dbReference>
<keyword evidence="14" id="KW-0472">Membrane</keyword>
<dbReference type="PANTHER" id="PTHR27002:SF812">
    <property type="entry name" value="RECEPTOR-LIKE SERINE_THREONINE-PROTEIN KINASE"/>
    <property type="match status" value="1"/>
</dbReference>
<evidence type="ECO:0000256" key="1">
    <source>
        <dbReference type="ARBA" id="ARBA00004251"/>
    </source>
</evidence>
<dbReference type="SUPFAM" id="SSF56112">
    <property type="entry name" value="Protein kinase-like (PK-like)"/>
    <property type="match status" value="1"/>
</dbReference>
<keyword evidence="2" id="KW-1003">Cell membrane</keyword>
<dbReference type="InterPro" id="IPR011009">
    <property type="entry name" value="Kinase-like_dom_sf"/>
</dbReference>
<evidence type="ECO:0000256" key="11">
    <source>
        <dbReference type="ARBA" id="ARBA00047899"/>
    </source>
</evidence>
<dbReference type="GO" id="GO:0005524">
    <property type="term" value="F:ATP binding"/>
    <property type="evidence" value="ECO:0007669"/>
    <property type="project" value="UniProtKB-KW"/>
</dbReference>
<evidence type="ECO:0000259" key="17">
    <source>
        <dbReference type="PROSITE" id="PS50927"/>
    </source>
</evidence>
<evidence type="ECO:0000256" key="4">
    <source>
        <dbReference type="ARBA" id="ARBA00022679"/>
    </source>
</evidence>
<dbReference type="CDD" id="cd14066">
    <property type="entry name" value="STKc_IRAK"/>
    <property type="match status" value="1"/>
</dbReference>
<dbReference type="InterPro" id="IPR000858">
    <property type="entry name" value="S_locus_glycoprot_dom"/>
</dbReference>
<dbReference type="InterPro" id="IPR000719">
    <property type="entry name" value="Prot_kinase_dom"/>
</dbReference>
<feature type="domain" description="Bulb-type lectin" evidence="17">
    <location>
        <begin position="28"/>
        <end position="152"/>
    </location>
</feature>
<evidence type="ECO:0000256" key="8">
    <source>
        <dbReference type="ARBA" id="ARBA00022840"/>
    </source>
</evidence>
<keyword evidence="10" id="KW-0325">Glycoprotein</keyword>
<comment type="caution">
    <text evidence="18">The sequence shown here is derived from an EMBL/GenBank/DDBJ whole genome shotgun (WGS) entry which is preliminary data.</text>
</comment>
<reference evidence="18" key="2">
    <citation type="submission" date="2023-05" db="EMBL/GenBank/DDBJ databases">
        <authorList>
            <person name="Schelkunov M.I."/>
        </authorList>
    </citation>
    <scope>NUCLEOTIDE SEQUENCE</scope>
    <source>
        <strain evidence="18">Hsosn_3</strain>
        <tissue evidence="18">Leaf</tissue>
    </source>
</reference>
<dbReference type="Pfam" id="PF01453">
    <property type="entry name" value="B_lectin"/>
    <property type="match status" value="1"/>
</dbReference>
<dbReference type="Pfam" id="PF00954">
    <property type="entry name" value="S_locus_glycop"/>
    <property type="match status" value="1"/>
</dbReference>
<comment type="subcellular location">
    <subcellularLocation>
        <location evidence="1">Cell membrane</location>
        <topology evidence="1">Single-pass type I membrane protein</topology>
    </subcellularLocation>
</comment>
<dbReference type="InterPro" id="IPR001480">
    <property type="entry name" value="Bulb-type_lectin_dom"/>
</dbReference>
<dbReference type="CDD" id="cd00028">
    <property type="entry name" value="B_lectin"/>
    <property type="match status" value="1"/>
</dbReference>
<accession>A0AAD8MDQ4</accession>
<evidence type="ECO:0000256" key="5">
    <source>
        <dbReference type="ARBA" id="ARBA00022729"/>
    </source>
</evidence>
<dbReference type="GO" id="GO:0005886">
    <property type="term" value="C:plasma membrane"/>
    <property type="evidence" value="ECO:0007669"/>
    <property type="project" value="UniProtKB-SubCell"/>
</dbReference>
<dbReference type="AlphaFoldDB" id="A0AAD8MDQ4"/>
<proteinExistence type="inferred from homology"/>
<feature type="transmembrane region" description="Helical" evidence="14">
    <location>
        <begin position="306"/>
        <end position="327"/>
    </location>
</feature>
<evidence type="ECO:0000313" key="18">
    <source>
        <dbReference type="EMBL" id="KAK1368478.1"/>
    </source>
</evidence>
<dbReference type="Gene3D" id="1.10.510.10">
    <property type="entry name" value="Transferase(Phosphotransferase) domain 1"/>
    <property type="match status" value="1"/>
</dbReference>
<dbReference type="FunFam" id="3.30.200.20:FF:000195">
    <property type="entry name" value="G-type lectin S-receptor-like serine/threonine-protein kinase"/>
    <property type="match status" value="1"/>
</dbReference>
<feature type="signal peptide" evidence="15">
    <location>
        <begin position="1"/>
        <end position="27"/>
    </location>
</feature>
<protein>
    <recommendedName>
        <fullName evidence="13">Receptor-like serine/threonine-protein kinase</fullName>
        <ecNumber evidence="13">2.7.11.1</ecNumber>
    </recommendedName>
</protein>
<keyword evidence="4 13" id="KW-0808">Transferase</keyword>
<comment type="similarity">
    <text evidence="13">Belongs to the protein kinase superfamily. Ser/Thr protein kinase family.</text>
</comment>
<dbReference type="InterPro" id="IPR024171">
    <property type="entry name" value="SRK-like_kinase"/>
</dbReference>
<gene>
    <name evidence="18" type="ORF">POM88_034570</name>
</gene>
<evidence type="ECO:0000256" key="3">
    <source>
        <dbReference type="ARBA" id="ARBA00022527"/>
    </source>
</evidence>
<dbReference type="GO" id="GO:0048544">
    <property type="term" value="P:recognition of pollen"/>
    <property type="evidence" value="ECO:0007669"/>
    <property type="project" value="InterPro"/>
</dbReference>
<dbReference type="Gene3D" id="3.30.200.20">
    <property type="entry name" value="Phosphorylase Kinase, domain 1"/>
    <property type="match status" value="1"/>
</dbReference>
<evidence type="ECO:0000256" key="7">
    <source>
        <dbReference type="ARBA" id="ARBA00022777"/>
    </source>
</evidence>
<evidence type="ECO:0000256" key="12">
    <source>
        <dbReference type="ARBA" id="ARBA00048679"/>
    </source>
</evidence>
<dbReference type="PANTHER" id="PTHR27002">
    <property type="entry name" value="RECEPTOR-LIKE SERINE/THREONINE-PROTEIN KINASE SD1-8"/>
    <property type="match status" value="1"/>
</dbReference>
<keyword evidence="14" id="KW-0812">Transmembrane</keyword>
<evidence type="ECO:0000256" key="9">
    <source>
        <dbReference type="ARBA" id="ARBA00023157"/>
    </source>
</evidence>
<keyword evidence="9" id="KW-1015">Disulfide bond</keyword>
<keyword evidence="6 13" id="KW-0547">Nucleotide-binding</keyword>